<keyword evidence="3" id="KW-1185">Reference proteome</keyword>
<organism evidence="2 3">
    <name type="scientific">Dreissena polymorpha</name>
    <name type="common">Zebra mussel</name>
    <name type="synonym">Mytilus polymorpha</name>
    <dbReference type="NCBI Taxonomy" id="45954"/>
    <lineage>
        <taxon>Eukaryota</taxon>
        <taxon>Metazoa</taxon>
        <taxon>Spiralia</taxon>
        <taxon>Lophotrochozoa</taxon>
        <taxon>Mollusca</taxon>
        <taxon>Bivalvia</taxon>
        <taxon>Autobranchia</taxon>
        <taxon>Heteroconchia</taxon>
        <taxon>Euheterodonta</taxon>
        <taxon>Imparidentia</taxon>
        <taxon>Neoheterodontei</taxon>
        <taxon>Myida</taxon>
        <taxon>Dreissenoidea</taxon>
        <taxon>Dreissenidae</taxon>
        <taxon>Dreissena</taxon>
    </lineage>
</organism>
<evidence type="ECO:0000256" key="1">
    <source>
        <dbReference type="SAM" id="MobiDB-lite"/>
    </source>
</evidence>
<dbReference type="Proteomes" id="UP000828390">
    <property type="component" value="Unassembled WGS sequence"/>
</dbReference>
<dbReference type="AlphaFoldDB" id="A0A9D4QPJ1"/>
<accession>A0A9D4QPJ1</accession>
<dbReference type="EMBL" id="JAIWYP010000004">
    <property type="protein sequence ID" value="KAH3838604.1"/>
    <property type="molecule type" value="Genomic_DNA"/>
</dbReference>
<sequence>MMPDARPSQAESFASTLAGLLHFNKSRFFADLALFREHFKRKLLSIKSTQPAQQDSHPRPRRFQAATRPY</sequence>
<reference evidence="2" key="2">
    <citation type="submission" date="2020-11" db="EMBL/GenBank/DDBJ databases">
        <authorList>
            <person name="McCartney M.A."/>
            <person name="Auch B."/>
            <person name="Kono T."/>
            <person name="Mallez S."/>
            <person name="Becker A."/>
            <person name="Gohl D.M."/>
            <person name="Silverstein K.A.T."/>
            <person name="Koren S."/>
            <person name="Bechman K.B."/>
            <person name="Herman A."/>
            <person name="Abrahante J.E."/>
            <person name="Garbe J."/>
        </authorList>
    </citation>
    <scope>NUCLEOTIDE SEQUENCE</scope>
    <source>
        <strain evidence="2">Duluth1</strain>
        <tissue evidence="2">Whole animal</tissue>
    </source>
</reference>
<evidence type="ECO:0000313" key="2">
    <source>
        <dbReference type="EMBL" id="KAH3838604.1"/>
    </source>
</evidence>
<feature type="compositionally biased region" description="Polar residues" evidence="1">
    <location>
        <begin position="46"/>
        <end position="55"/>
    </location>
</feature>
<gene>
    <name evidence="2" type="ORF">DPMN_112013</name>
</gene>
<protein>
    <submittedName>
        <fullName evidence="2">Uncharacterized protein</fullName>
    </submittedName>
</protein>
<proteinExistence type="predicted"/>
<comment type="caution">
    <text evidence="2">The sequence shown here is derived from an EMBL/GenBank/DDBJ whole genome shotgun (WGS) entry which is preliminary data.</text>
</comment>
<feature type="region of interest" description="Disordered" evidence="1">
    <location>
        <begin position="46"/>
        <end position="70"/>
    </location>
</feature>
<reference evidence="2" key="1">
    <citation type="journal article" date="2019" name="bioRxiv">
        <title>The Genome of the Zebra Mussel, Dreissena polymorpha: A Resource for Invasive Species Research.</title>
        <authorList>
            <person name="McCartney M.A."/>
            <person name="Auch B."/>
            <person name="Kono T."/>
            <person name="Mallez S."/>
            <person name="Zhang Y."/>
            <person name="Obille A."/>
            <person name="Becker A."/>
            <person name="Abrahante J.E."/>
            <person name="Garbe J."/>
            <person name="Badalamenti J.P."/>
            <person name="Herman A."/>
            <person name="Mangelson H."/>
            <person name="Liachko I."/>
            <person name="Sullivan S."/>
            <person name="Sone E.D."/>
            <person name="Koren S."/>
            <person name="Silverstein K.A.T."/>
            <person name="Beckman K.B."/>
            <person name="Gohl D.M."/>
        </authorList>
    </citation>
    <scope>NUCLEOTIDE SEQUENCE</scope>
    <source>
        <strain evidence="2">Duluth1</strain>
        <tissue evidence="2">Whole animal</tissue>
    </source>
</reference>
<evidence type="ECO:0000313" key="3">
    <source>
        <dbReference type="Proteomes" id="UP000828390"/>
    </source>
</evidence>
<name>A0A9D4QPJ1_DREPO</name>